<keyword evidence="1" id="KW-0808">Transferase</keyword>
<proteinExistence type="predicted"/>
<dbReference type="GO" id="GO:0006355">
    <property type="term" value="P:regulation of DNA-templated transcription"/>
    <property type="evidence" value="ECO:0007669"/>
    <property type="project" value="InterPro"/>
</dbReference>
<dbReference type="GO" id="GO:0016020">
    <property type="term" value="C:membrane"/>
    <property type="evidence" value="ECO:0007669"/>
    <property type="project" value="InterPro"/>
</dbReference>
<dbReference type="OrthoDB" id="9765164at2"/>
<gene>
    <name evidence="8" type="ORF">CINTURNW_3780</name>
</gene>
<dbReference type="InterPro" id="IPR027417">
    <property type="entry name" value="P-loop_NTPase"/>
</dbReference>
<evidence type="ECO:0000259" key="6">
    <source>
        <dbReference type="PROSITE" id="PS51096"/>
    </source>
</evidence>
<dbReference type="InterPro" id="IPR036662">
    <property type="entry name" value="PTS_EIIA_man-typ_sf"/>
</dbReference>
<dbReference type="RefSeq" id="WP_021803707.1">
    <property type="nucleotide sequence ID" value="NZ_KI273145.1"/>
</dbReference>
<dbReference type="SUPFAM" id="SSF46785">
    <property type="entry name" value="Winged helix' DNA-binding domain"/>
    <property type="match status" value="1"/>
</dbReference>
<dbReference type="InterPro" id="IPR002078">
    <property type="entry name" value="Sigma_54_int"/>
</dbReference>
<dbReference type="eggNOG" id="COG3933">
    <property type="taxonomic scope" value="Bacteria"/>
</dbReference>
<evidence type="ECO:0000256" key="4">
    <source>
        <dbReference type="ARBA" id="ARBA00023125"/>
    </source>
</evidence>
<evidence type="ECO:0000256" key="3">
    <source>
        <dbReference type="ARBA" id="ARBA00022840"/>
    </source>
</evidence>
<dbReference type="PROSITE" id="PS51096">
    <property type="entry name" value="PTS_EIIA_TYPE_4"/>
    <property type="match status" value="1"/>
</dbReference>
<reference evidence="8 9" key="1">
    <citation type="journal article" date="2013" name="Genome Announc.">
        <title>Draft Genome Sequence of the Hydrogen- and Ethanol-Producing Bacterium Clostridium intestinale Strain URNW.</title>
        <authorList>
            <person name="Lal S."/>
            <person name="Ramachandran U."/>
            <person name="Zhang X."/>
            <person name="Sparling R."/>
            <person name="Levin D.B."/>
        </authorList>
    </citation>
    <scope>NUCLEOTIDE SEQUENCE [LARGE SCALE GENOMIC DNA]</scope>
    <source>
        <strain evidence="8 9">URNW</strain>
    </source>
</reference>
<dbReference type="PATRIC" id="fig|1294142.3.peg.3944"/>
<evidence type="ECO:0000259" key="5">
    <source>
        <dbReference type="PROSITE" id="PS50045"/>
    </source>
</evidence>
<evidence type="ECO:0000256" key="2">
    <source>
        <dbReference type="ARBA" id="ARBA00022741"/>
    </source>
</evidence>
<dbReference type="SUPFAM" id="SSF63520">
    <property type="entry name" value="PTS-regulatory domain, PRD"/>
    <property type="match status" value="2"/>
</dbReference>
<sequence length="913" mass="104311">MKNLKLEDRIYNFIEDEYEKRNNDFKGITTNYIADTLNLMRPNVSAILNKLHKEGKIIKIIGRPVLYSIPEINEKSIEGIKGKSTFGNLIGSEDTLKKSIQQAKAAILYPPRGLHTLLLGPTGVGKTMFAEIMYRFAIENNVLGIKAPFIEFNCADYSNNPQLLLSQLFGYKKGAYTGAENSYVGIVEKADGGILFLDEIHRLPPEGQELLFYLIDKGQFSPMGDASVKKHVDVLIICATTEEKDSALLQTFSRRIPMTINIPALRDRSINERFEFLSEFFKEESNRVHRDIVVKDDVLKSLLSYNCPGNVGQLKSDIKLICANAFIDYISKPSKKIGVEIIHLPEHVKKGMLYQKEYKKELDELINSKSISFNNRGIGSSGKEIEDFNEENFYGKIEKRLSELHKDRYNEEDIKLIMKYEIENHFKSYLDKFQDNNVEISKVVSKEVIDLVESLLKESSDKLKKVFSTKIFYGLCLHIESTIERLRSGKIIVNHNVKEISEKYPEEYEICKSFSLGLEKKLKIKIPSDEVAYMTMFLSADKIEEERKGKEPVVIIAMHGRSTATSMAEVVNRLLSIDTVLAYDMSLDKSSQICYEELKTLVVEKNTGSGVILLVDMGSLSMFGELISNETGIKIRTVELVTTVMALEIARRAETERSIDDICDSVSESMSMSLNYGSKLFNKGNSNKENVIVTVCTTGEGSAMKIKALIEDNIDLENKNIEIIPMAISERDEMNKRISKILKKKKIVAIVGSIDPKIHSIPFISLTELVMFNKYDKIRNIINTAEATRNKVSKEYELVQNQVFDAIKDDLEILYIETYKKYFNVFLENIRERLNIEFDLDMFVALTFHTTCAISSIIKNNKRKVCKSKNDFKSKYQKEMDIIKEELSSIERVYSINIDEDEICFILMLIKRM</sequence>
<dbReference type="Pfam" id="PF00158">
    <property type="entry name" value="Sigma54_activat"/>
    <property type="match status" value="1"/>
</dbReference>
<name>U2N0F1_9CLOT</name>
<protein>
    <submittedName>
        <fullName evidence="8">PTS system transcriptional activator</fullName>
    </submittedName>
</protein>
<feature type="domain" description="PTS EIIA type-4" evidence="6">
    <location>
        <begin position="551"/>
        <end position="674"/>
    </location>
</feature>
<dbReference type="Gene3D" id="3.40.50.300">
    <property type="entry name" value="P-loop containing nucleotide triphosphate hydrolases"/>
    <property type="match status" value="1"/>
</dbReference>
<dbReference type="STRING" id="1294142.CINTURNW_3780"/>
<dbReference type="eggNOG" id="COG1221">
    <property type="taxonomic scope" value="Bacteria"/>
</dbReference>
<dbReference type="PROSITE" id="PS51372">
    <property type="entry name" value="PRD_2"/>
    <property type="match status" value="2"/>
</dbReference>
<evidence type="ECO:0000256" key="1">
    <source>
        <dbReference type="ARBA" id="ARBA00022679"/>
    </source>
</evidence>
<organism evidence="8 9">
    <name type="scientific">Clostridium intestinale URNW</name>
    <dbReference type="NCBI Taxonomy" id="1294142"/>
    <lineage>
        <taxon>Bacteria</taxon>
        <taxon>Bacillati</taxon>
        <taxon>Bacillota</taxon>
        <taxon>Clostridia</taxon>
        <taxon>Eubacteriales</taxon>
        <taxon>Clostridiaceae</taxon>
        <taxon>Clostridium</taxon>
    </lineage>
</organism>
<dbReference type="AlphaFoldDB" id="U2N0F1"/>
<dbReference type="InterPro" id="IPR036634">
    <property type="entry name" value="PRD_sf"/>
</dbReference>
<dbReference type="InterPro" id="IPR036390">
    <property type="entry name" value="WH_DNA-bd_sf"/>
</dbReference>
<keyword evidence="9" id="KW-1185">Reference proteome</keyword>
<accession>U2N0F1</accession>
<dbReference type="InterPro" id="IPR004701">
    <property type="entry name" value="PTS_EIIA_man-typ"/>
</dbReference>
<dbReference type="Pfam" id="PF03610">
    <property type="entry name" value="EIIA-man"/>
    <property type="match status" value="1"/>
</dbReference>
<evidence type="ECO:0000259" key="7">
    <source>
        <dbReference type="PROSITE" id="PS51372"/>
    </source>
</evidence>
<dbReference type="CDD" id="cd00009">
    <property type="entry name" value="AAA"/>
    <property type="match status" value="1"/>
</dbReference>
<dbReference type="InterPro" id="IPR025943">
    <property type="entry name" value="Sigma_54_int_dom_ATP-bd_2"/>
</dbReference>
<dbReference type="PANTHER" id="PTHR32071:SF38">
    <property type="entry name" value="PSP OPERON TRANSCRIPTIONAL ACTIVATOR"/>
    <property type="match status" value="1"/>
</dbReference>
<keyword evidence="2" id="KW-0547">Nucleotide-binding</keyword>
<dbReference type="SMART" id="SM00382">
    <property type="entry name" value="AAA"/>
    <property type="match status" value="1"/>
</dbReference>
<dbReference type="SUPFAM" id="SSF53062">
    <property type="entry name" value="PTS system fructose IIA component-like"/>
    <property type="match status" value="1"/>
</dbReference>
<dbReference type="GO" id="GO:0003677">
    <property type="term" value="F:DNA binding"/>
    <property type="evidence" value="ECO:0007669"/>
    <property type="project" value="UniProtKB-KW"/>
</dbReference>
<evidence type="ECO:0000313" key="8">
    <source>
        <dbReference type="EMBL" id="ERK28972.1"/>
    </source>
</evidence>
<keyword evidence="3" id="KW-0067">ATP-binding</keyword>
<evidence type="ECO:0000313" key="9">
    <source>
        <dbReference type="Proteomes" id="UP000016721"/>
    </source>
</evidence>
<dbReference type="Proteomes" id="UP000016721">
    <property type="component" value="Unassembled WGS sequence"/>
</dbReference>
<dbReference type="Pfam" id="PF00874">
    <property type="entry name" value="PRD"/>
    <property type="match status" value="2"/>
</dbReference>
<dbReference type="HOGENOM" id="CLU_014204_1_1_9"/>
<dbReference type="Gene3D" id="1.10.1790.10">
    <property type="entry name" value="PRD domain"/>
    <property type="match status" value="2"/>
</dbReference>
<comment type="caution">
    <text evidence="8">The sequence shown here is derived from an EMBL/GenBank/DDBJ whole genome shotgun (WGS) entry which is preliminary data.</text>
</comment>
<feature type="domain" description="Sigma-54 factor interaction" evidence="5">
    <location>
        <begin position="89"/>
        <end position="323"/>
    </location>
</feature>
<dbReference type="Gene3D" id="3.40.50.510">
    <property type="entry name" value="Phosphotransferase system, mannose-type IIA component"/>
    <property type="match status" value="1"/>
</dbReference>
<feature type="domain" description="PRD" evidence="7">
    <location>
        <begin position="443"/>
        <end position="548"/>
    </location>
</feature>
<dbReference type="PANTHER" id="PTHR32071">
    <property type="entry name" value="TRANSCRIPTIONAL REGULATORY PROTEIN"/>
    <property type="match status" value="1"/>
</dbReference>
<dbReference type="PROSITE" id="PS00676">
    <property type="entry name" value="SIGMA54_INTERACT_2"/>
    <property type="match status" value="1"/>
</dbReference>
<dbReference type="GO" id="GO:0009401">
    <property type="term" value="P:phosphoenolpyruvate-dependent sugar phosphotransferase system"/>
    <property type="evidence" value="ECO:0007669"/>
    <property type="project" value="InterPro"/>
</dbReference>
<dbReference type="GO" id="GO:0016740">
    <property type="term" value="F:transferase activity"/>
    <property type="evidence" value="ECO:0007669"/>
    <property type="project" value="UniProtKB-KW"/>
</dbReference>
<dbReference type="GO" id="GO:0005524">
    <property type="term" value="F:ATP binding"/>
    <property type="evidence" value="ECO:0007669"/>
    <property type="project" value="UniProtKB-KW"/>
</dbReference>
<dbReference type="InterPro" id="IPR003593">
    <property type="entry name" value="AAA+_ATPase"/>
</dbReference>
<dbReference type="PROSITE" id="PS50045">
    <property type="entry name" value="SIGMA54_INTERACT_4"/>
    <property type="match status" value="1"/>
</dbReference>
<dbReference type="SUPFAM" id="SSF52540">
    <property type="entry name" value="P-loop containing nucleoside triphosphate hydrolases"/>
    <property type="match status" value="1"/>
</dbReference>
<dbReference type="InterPro" id="IPR011608">
    <property type="entry name" value="PRD"/>
</dbReference>
<feature type="domain" description="PRD" evidence="7">
    <location>
        <begin position="814"/>
        <end position="913"/>
    </location>
</feature>
<keyword evidence="4" id="KW-0238">DNA-binding</keyword>
<dbReference type="EMBL" id="APJA01000023">
    <property type="protein sequence ID" value="ERK28972.1"/>
    <property type="molecule type" value="Genomic_DNA"/>
</dbReference>